<dbReference type="AlphaFoldDB" id="A0A486RBW4"/>
<evidence type="ECO:0000256" key="1">
    <source>
        <dbReference type="SAM" id="SignalP"/>
    </source>
</evidence>
<name>A0A486RBW4_KLEPN</name>
<organism evidence="2">
    <name type="scientific">Klebsiella pneumoniae</name>
    <dbReference type="NCBI Taxonomy" id="573"/>
    <lineage>
        <taxon>Bacteria</taxon>
        <taxon>Pseudomonadati</taxon>
        <taxon>Pseudomonadota</taxon>
        <taxon>Gammaproteobacteria</taxon>
        <taxon>Enterobacterales</taxon>
        <taxon>Enterobacteriaceae</taxon>
        <taxon>Klebsiella/Raoultella group</taxon>
        <taxon>Klebsiella</taxon>
        <taxon>Klebsiella pneumoniae complex</taxon>
    </lineage>
</organism>
<reference evidence="2" key="1">
    <citation type="submission" date="2019-03" db="EMBL/GenBank/DDBJ databases">
        <authorList>
            <consortium name="Pathogen Informatics"/>
        </authorList>
    </citation>
    <scope>NUCLEOTIDE SEQUENCE</scope>
    <source>
        <strain evidence="2">5012STDY7626444</strain>
    </source>
</reference>
<protein>
    <submittedName>
        <fullName evidence="2">Uncharacterized protein</fullName>
    </submittedName>
</protein>
<feature type="signal peptide" evidence="1">
    <location>
        <begin position="1"/>
        <end position="21"/>
    </location>
</feature>
<dbReference type="RefSeq" id="WP_087785426.1">
    <property type="nucleotide sequence ID" value="NZ_JACACY010000017.1"/>
</dbReference>
<sequence length="112" mass="12194">MKTIFAATLAILIALPNAGNSAVMKCQMNIMRIENGEMSGTPHRVAEAILTADAHQFYAVVGERIISSPILSENKGNLAAYHAGAAYFMRKNSFGVIYDDFGYVFDECEKVA</sequence>
<gene>
    <name evidence="2" type="ORF">SAMEA4873646_05381</name>
</gene>
<dbReference type="EMBL" id="CAAHCP010000044">
    <property type="protein sequence ID" value="VGL98350.1"/>
    <property type="molecule type" value="Genomic_DNA"/>
</dbReference>
<evidence type="ECO:0000313" key="2">
    <source>
        <dbReference type="EMBL" id="VGL98350.1"/>
    </source>
</evidence>
<accession>A0A486RBW4</accession>
<keyword evidence="1" id="KW-0732">Signal</keyword>
<feature type="chain" id="PRO_5041085940" evidence="1">
    <location>
        <begin position="22"/>
        <end position="112"/>
    </location>
</feature>
<proteinExistence type="predicted"/>